<accession>A0ABP8NQY0</accession>
<evidence type="ECO:0000313" key="3">
    <source>
        <dbReference type="Proteomes" id="UP001500840"/>
    </source>
</evidence>
<evidence type="ECO:0000256" key="1">
    <source>
        <dbReference type="SAM" id="MobiDB-lite"/>
    </source>
</evidence>
<protein>
    <recommendedName>
        <fullName evidence="4">TRASH domain-containing protein</fullName>
    </recommendedName>
</protein>
<dbReference type="EMBL" id="BAABGA010000107">
    <property type="protein sequence ID" value="GAA4469916.1"/>
    <property type="molecule type" value="Genomic_DNA"/>
</dbReference>
<sequence>MQKAEKKIEDALSTLPAADQRLAKEQRFCPIMTYDRLGAMGTPLKVMIEGKPVFLCCKGCVEDAQKGGAKTVKTVMKLRDSTATLAKLPMEERMAVEAQKYCAVNTTGFLGSMGAPIKLELDGKPVYLCCGGCTKKAQANPAATLAKVEELKKAGSHEGHDHEGGDHAGHKH</sequence>
<organism evidence="2 3">
    <name type="scientific">Novipirellula rosea</name>
    <dbReference type="NCBI Taxonomy" id="1031540"/>
    <lineage>
        <taxon>Bacteria</taxon>
        <taxon>Pseudomonadati</taxon>
        <taxon>Planctomycetota</taxon>
        <taxon>Planctomycetia</taxon>
        <taxon>Pirellulales</taxon>
        <taxon>Pirellulaceae</taxon>
        <taxon>Novipirellula</taxon>
    </lineage>
</organism>
<reference evidence="3" key="1">
    <citation type="journal article" date="2019" name="Int. J. Syst. Evol. Microbiol.">
        <title>The Global Catalogue of Microorganisms (GCM) 10K type strain sequencing project: providing services to taxonomists for standard genome sequencing and annotation.</title>
        <authorList>
            <consortium name="The Broad Institute Genomics Platform"/>
            <consortium name="The Broad Institute Genome Sequencing Center for Infectious Disease"/>
            <person name="Wu L."/>
            <person name="Ma J."/>
        </authorList>
    </citation>
    <scope>NUCLEOTIDE SEQUENCE [LARGE SCALE GENOMIC DNA]</scope>
    <source>
        <strain evidence="3">JCM 17759</strain>
    </source>
</reference>
<proteinExistence type="predicted"/>
<keyword evidence="3" id="KW-1185">Reference proteome</keyword>
<feature type="region of interest" description="Disordered" evidence="1">
    <location>
        <begin position="152"/>
        <end position="172"/>
    </location>
</feature>
<comment type="caution">
    <text evidence="2">The sequence shown here is derived from an EMBL/GenBank/DDBJ whole genome shotgun (WGS) entry which is preliminary data.</text>
</comment>
<evidence type="ECO:0000313" key="2">
    <source>
        <dbReference type="EMBL" id="GAA4469916.1"/>
    </source>
</evidence>
<dbReference type="Proteomes" id="UP001500840">
    <property type="component" value="Unassembled WGS sequence"/>
</dbReference>
<name>A0ABP8NQY0_9BACT</name>
<evidence type="ECO:0008006" key="4">
    <source>
        <dbReference type="Google" id="ProtNLM"/>
    </source>
</evidence>
<gene>
    <name evidence="2" type="ORF">GCM10023156_62630</name>
</gene>